<dbReference type="STRING" id="1212491.LFA_1115"/>
<proteinExistence type="predicted"/>
<evidence type="ECO:0000259" key="2">
    <source>
        <dbReference type="Pfam" id="PF20432"/>
    </source>
</evidence>
<accession>A0A098G3H3</accession>
<keyword evidence="4" id="KW-1185">Reference proteome</keyword>
<dbReference type="KEGG" id="lfa:LFA_1115"/>
<organism evidence="3 4">
    <name type="scientific">Legionella fallonii LLAP-10</name>
    <dbReference type="NCBI Taxonomy" id="1212491"/>
    <lineage>
        <taxon>Bacteria</taxon>
        <taxon>Pseudomonadati</taxon>
        <taxon>Pseudomonadota</taxon>
        <taxon>Gammaproteobacteria</taxon>
        <taxon>Legionellales</taxon>
        <taxon>Legionellaceae</taxon>
        <taxon>Legionella</taxon>
    </lineage>
</organism>
<gene>
    <name evidence="3" type="ORF">LFA_1115</name>
</gene>
<feature type="domain" description="Antitoxin Xre/MbcA/ParS-like toxin-binding" evidence="1">
    <location>
        <begin position="76"/>
        <end position="130"/>
    </location>
</feature>
<dbReference type="EMBL" id="LN614827">
    <property type="protein sequence ID" value="CEG56549.1"/>
    <property type="molecule type" value="Genomic_DNA"/>
</dbReference>
<evidence type="ECO:0000313" key="3">
    <source>
        <dbReference type="EMBL" id="CEG56549.1"/>
    </source>
</evidence>
<evidence type="ECO:0000259" key="1">
    <source>
        <dbReference type="Pfam" id="PF09722"/>
    </source>
</evidence>
<reference evidence="4" key="1">
    <citation type="submission" date="2014-09" db="EMBL/GenBank/DDBJ databases">
        <authorList>
            <person name="Gomez-Valero L."/>
        </authorList>
    </citation>
    <scope>NUCLEOTIDE SEQUENCE [LARGE SCALE GENOMIC DNA]</scope>
    <source>
        <strain evidence="4">ATCC700992</strain>
    </source>
</reference>
<feature type="domain" description="Antitoxin Xre-like helix-turn-helix" evidence="2">
    <location>
        <begin position="18"/>
        <end position="71"/>
    </location>
</feature>
<evidence type="ECO:0000313" key="4">
    <source>
        <dbReference type="Proteomes" id="UP000032430"/>
    </source>
</evidence>
<dbReference type="Proteomes" id="UP000032430">
    <property type="component" value="Chromosome I"/>
</dbReference>
<sequence length="132" mass="15177">MIPIKSSPKVDNGQIQTAFKVVLNIFDKWQCTTEEALTLLGLKRSTWFKYKSSPEKASFSHDLIERISYILNIHAALRILFSKPESVYRWVRKPNRAPFYNGRSAMDIMMQGRVVDLWAIASRLNAERGGKS</sequence>
<dbReference type="Pfam" id="PF20432">
    <property type="entry name" value="Xre-like-HTH"/>
    <property type="match status" value="1"/>
</dbReference>
<dbReference type="GO" id="GO:0003677">
    <property type="term" value="F:DNA binding"/>
    <property type="evidence" value="ECO:0007669"/>
    <property type="project" value="InterPro"/>
</dbReference>
<dbReference type="AlphaFoldDB" id="A0A098G3H3"/>
<protein>
    <submittedName>
        <fullName evidence="3">Uncharacterized protein</fullName>
    </submittedName>
</protein>
<dbReference type="RefSeq" id="WP_045095193.1">
    <property type="nucleotide sequence ID" value="NZ_LN614827.1"/>
</dbReference>
<dbReference type="InterPro" id="IPR024467">
    <property type="entry name" value="Xre/MbcA/ParS-like_toxin-bd"/>
</dbReference>
<dbReference type="InterPro" id="IPR046847">
    <property type="entry name" value="Xre-like_HTH"/>
</dbReference>
<dbReference type="HOGENOM" id="CLU_123925_0_0_6"/>
<dbReference type="OrthoDB" id="117888at2"/>
<dbReference type="Pfam" id="PF09722">
    <property type="entry name" value="Xre_MbcA_ParS_C"/>
    <property type="match status" value="1"/>
</dbReference>
<name>A0A098G3H3_9GAMM</name>